<dbReference type="RefSeq" id="WP_253482717.1">
    <property type="nucleotide sequence ID" value="NZ_JALJXV010000009.1"/>
</dbReference>
<evidence type="ECO:0000256" key="2">
    <source>
        <dbReference type="ARBA" id="ARBA00022729"/>
    </source>
</evidence>
<feature type="signal peptide" evidence="3">
    <location>
        <begin position="1"/>
        <end position="33"/>
    </location>
</feature>
<feature type="chain" id="PRO_5042026600" evidence="3">
    <location>
        <begin position="34"/>
        <end position="285"/>
    </location>
</feature>
<dbReference type="SMART" id="SM00062">
    <property type="entry name" value="PBPb"/>
    <property type="match status" value="1"/>
</dbReference>
<keyword evidence="2 3" id="KW-0732">Signal</keyword>
<proteinExistence type="inferred from homology"/>
<dbReference type="PANTHER" id="PTHR35936:SF19">
    <property type="entry name" value="AMINO-ACID-BINDING PROTEIN YXEM-RELATED"/>
    <property type="match status" value="1"/>
</dbReference>
<dbReference type="Gene3D" id="3.40.190.10">
    <property type="entry name" value="Periplasmic binding protein-like II"/>
    <property type="match status" value="2"/>
</dbReference>
<gene>
    <name evidence="5" type="ORF">J2T57_003641</name>
</gene>
<evidence type="ECO:0000313" key="6">
    <source>
        <dbReference type="Proteomes" id="UP001205843"/>
    </source>
</evidence>
<protein>
    <submittedName>
        <fullName evidence="5">Polar amino acid transport system substrate-binding protein</fullName>
    </submittedName>
</protein>
<dbReference type="SUPFAM" id="SSF53850">
    <property type="entry name" value="Periplasmic binding protein-like II"/>
    <property type="match status" value="1"/>
</dbReference>
<dbReference type="PANTHER" id="PTHR35936">
    <property type="entry name" value="MEMBRANE-BOUND LYTIC MUREIN TRANSGLYCOSYLASE F"/>
    <property type="match status" value="1"/>
</dbReference>
<evidence type="ECO:0000256" key="1">
    <source>
        <dbReference type="ARBA" id="ARBA00010333"/>
    </source>
</evidence>
<sequence length="285" mass="30961">MKSFFGTRHLKRVATALAAPAVIALAAMPTASADLLEQILEEGVFTVGTEARYAPHEFIEDGEIVGYSADLMAEIMPHMEGVELIRMDLPWQGILPGLERSRFDYVVTSVTATPERIARYHLSAPIADATMAVLKRAGDDSISTPEDIAGKVAAAQAGSAQLQALEALAEELEAAGTPVSRIRTYTAVDEAYADLAAGRVDAVVNSLPNVLEAERTRPDVFEVVDTFGEPRYFTWAGRPDEESASLNAFMDEQIRRLNEEGILNELQEKWFGAPMNVPLELPGAE</sequence>
<keyword evidence="6" id="KW-1185">Reference proteome</keyword>
<accession>A0AAE3G5W0</accession>
<reference evidence="5" key="1">
    <citation type="submission" date="2022-03" db="EMBL/GenBank/DDBJ databases">
        <title>Genomic Encyclopedia of Type Strains, Phase III (KMG-III): the genomes of soil and plant-associated and newly described type strains.</title>
        <authorList>
            <person name="Whitman W."/>
        </authorList>
    </citation>
    <scope>NUCLEOTIDE SEQUENCE</scope>
    <source>
        <strain evidence="5">ANL 6-2</strain>
    </source>
</reference>
<dbReference type="EMBL" id="JALJXV010000009">
    <property type="protein sequence ID" value="MCP1676480.1"/>
    <property type="molecule type" value="Genomic_DNA"/>
</dbReference>
<dbReference type="Proteomes" id="UP001205843">
    <property type="component" value="Unassembled WGS sequence"/>
</dbReference>
<evidence type="ECO:0000313" key="5">
    <source>
        <dbReference type="EMBL" id="MCP1676480.1"/>
    </source>
</evidence>
<organism evidence="5 6">
    <name type="scientific">Natronocella acetinitrilica</name>
    <dbReference type="NCBI Taxonomy" id="414046"/>
    <lineage>
        <taxon>Bacteria</taxon>
        <taxon>Pseudomonadati</taxon>
        <taxon>Pseudomonadota</taxon>
        <taxon>Gammaproteobacteria</taxon>
        <taxon>Chromatiales</taxon>
        <taxon>Ectothiorhodospiraceae</taxon>
        <taxon>Natronocella</taxon>
    </lineage>
</organism>
<dbReference type="InterPro" id="IPR001638">
    <property type="entry name" value="Solute-binding_3/MltF_N"/>
</dbReference>
<feature type="domain" description="Solute-binding protein family 3/N-terminal" evidence="4">
    <location>
        <begin position="44"/>
        <end position="274"/>
    </location>
</feature>
<evidence type="ECO:0000259" key="4">
    <source>
        <dbReference type="SMART" id="SM00062"/>
    </source>
</evidence>
<dbReference type="Pfam" id="PF00497">
    <property type="entry name" value="SBP_bac_3"/>
    <property type="match status" value="1"/>
</dbReference>
<dbReference type="AlphaFoldDB" id="A0AAE3G5W0"/>
<evidence type="ECO:0000256" key="3">
    <source>
        <dbReference type="SAM" id="SignalP"/>
    </source>
</evidence>
<comment type="caution">
    <text evidence="5">The sequence shown here is derived from an EMBL/GenBank/DDBJ whole genome shotgun (WGS) entry which is preliminary data.</text>
</comment>
<comment type="similarity">
    <text evidence="1">Belongs to the bacterial solute-binding protein 3 family.</text>
</comment>
<name>A0AAE3G5W0_9GAMM</name>